<feature type="transmembrane region" description="Helical" evidence="1">
    <location>
        <begin position="34"/>
        <end position="55"/>
    </location>
</feature>
<comment type="caution">
    <text evidence="3">The sequence shown here is derived from an EMBL/GenBank/DDBJ whole genome shotgun (WGS) entry which is preliminary data.</text>
</comment>
<feature type="transmembrane region" description="Helical" evidence="1">
    <location>
        <begin position="147"/>
        <end position="168"/>
    </location>
</feature>
<feature type="domain" description="DUF7702" evidence="2">
    <location>
        <begin position="37"/>
        <end position="171"/>
    </location>
</feature>
<dbReference type="Pfam" id="PF24800">
    <property type="entry name" value="DUF7702"/>
    <property type="match status" value="1"/>
</dbReference>
<organism evidence="3 4">
    <name type="scientific">Cladonia borealis</name>
    <dbReference type="NCBI Taxonomy" id="184061"/>
    <lineage>
        <taxon>Eukaryota</taxon>
        <taxon>Fungi</taxon>
        <taxon>Dikarya</taxon>
        <taxon>Ascomycota</taxon>
        <taxon>Pezizomycotina</taxon>
        <taxon>Lecanoromycetes</taxon>
        <taxon>OSLEUM clade</taxon>
        <taxon>Lecanoromycetidae</taxon>
        <taxon>Lecanorales</taxon>
        <taxon>Lecanorineae</taxon>
        <taxon>Cladoniaceae</taxon>
        <taxon>Cladonia</taxon>
    </lineage>
</organism>
<keyword evidence="1" id="KW-0812">Transmembrane</keyword>
<keyword evidence="1" id="KW-0472">Membrane</keyword>
<keyword evidence="4" id="KW-1185">Reference proteome</keyword>
<proteinExistence type="predicted"/>
<dbReference type="Proteomes" id="UP001166286">
    <property type="component" value="Unassembled WGS sequence"/>
</dbReference>
<dbReference type="PANTHER" id="PTHR42109">
    <property type="entry name" value="UNPLACED GENOMIC SCAFFOLD UM_SCAF_CONTIG_1.265, WHOLE GENOME SHOTGUN SEQUENCE"/>
    <property type="match status" value="1"/>
</dbReference>
<dbReference type="PANTHER" id="PTHR42109:SF2">
    <property type="entry name" value="INTEGRAL MEMBRANE PROTEIN"/>
    <property type="match status" value="1"/>
</dbReference>
<sequence length="179" mass="19455">MTRSSFLRPRLAIQKAMVDISSAFVGLEISNLRFVIIFTRVLFAVGVALAVAGISLEAEYTEPNTVSLELKLAKAGFIVVTVIFLTLLCFEAYLWTNLAKLEKSGLITLKATSTAMPFIAVRMAYALLAVFSAGGLHSKWNDLYGSVAAYVIMALVMENAVVLIYLSVGIRIPPVKSMD</sequence>
<evidence type="ECO:0000259" key="2">
    <source>
        <dbReference type="Pfam" id="PF24800"/>
    </source>
</evidence>
<evidence type="ECO:0000256" key="1">
    <source>
        <dbReference type="SAM" id="Phobius"/>
    </source>
</evidence>
<accession>A0AA39QX26</accession>
<evidence type="ECO:0000313" key="3">
    <source>
        <dbReference type="EMBL" id="KAK0509318.1"/>
    </source>
</evidence>
<feature type="transmembrane region" description="Helical" evidence="1">
    <location>
        <begin position="115"/>
        <end position="135"/>
    </location>
</feature>
<feature type="transmembrane region" description="Helical" evidence="1">
    <location>
        <begin position="75"/>
        <end position="94"/>
    </location>
</feature>
<dbReference type="InterPro" id="IPR056119">
    <property type="entry name" value="DUF7702"/>
</dbReference>
<dbReference type="AlphaFoldDB" id="A0AA39QX26"/>
<dbReference type="EMBL" id="JAFEKC020000019">
    <property type="protein sequence ID" value="KAK0509318.1"/>
    <property type="molecule type" value="Genomic_DNA"/>
</dbReference>
<reference evidence="3" key="1">
    <citation type="submission" date="2023-03" db="EMBL/GenBank/DDBJ databases">
        <title>Complete genome of Cladonia borealis.</title>
        <authorList>
            <person name="Park H."/>
        </authorList>
    </citation>
    <scope>NUCLEOTIDE SEQUENCE</scope>
    <source>
        <strain evidence="3">ANT050790</strain>
    </source>
</reference>
<evidence type="ECO:0000313" key="4">
    <source>
        <dbReference type="Proteomes" id="UP001166286"/>
    </source>
</evidence>
<name>A0AA39QX26_9LECA</name>
<gene>
    <name evidence="3" type="ORF">JMJ35_008689</name>
</gene>
<keyword evidence="1" id="KW-1133">Transmembrane helix</keyword>
<protein>
    <recommendedName>
        <fullName evidence="2">DUF7702 domain-containing protein</fullName>
    </recommendedName>
</protein>